<accession>A0ABR9TRF3</accession>
<evidence type="ECO:0000313" key="2">
    <source>
        <dbReference type="Proteomes" id="UP000640614"/>
    </source>
</evidence>
<dbReference type="Proteomes" id="UP000640614">
    <property type="component" value="Unassembled WGS sequence"/>
</dbReference>
<gene>
    <name evidence="1" type="ORF">C4F50_23740</name>
</gene>
<reference evidence="1 2" key="1">
    <citation type="submission" date="2018-07" db="EMBL/GenBank/DDBJ databases">
        <title>Genome assembly of strain KB82.</title>
        <authorList>
            <person name="Kukolya J."/>
            <person name="Horvath B."/>
            <person name="Nagy I."/>
            <person name="Toth A."/>
        </authorList>
    </citation>
    <scope>NUCLEOTIDE SEQUENCE [LARGE SCALE GENOMIC DNA]</scope>
    <source>
        <strain evidence="1 2">Kb82</strain>
    </source>
</reference>
<comment type="caution">
    <text evidence="1">The sequence shown here is derived from an EMBL/GenBank/DDBJ whole genome shotgun (WGS) entry which is preliminary data.</text>
</comment>
<dbReference type="PROSITE" id="PS51257">
    <property type="entry name" value="PROKAR_LIPOPROTEIN"/>
    <property type="match status" value="1"/>
</dbReference>
<sequence length="132" mass="15389">MKKTISILVVTFMLFSCSKNNEQIEVVKNDLIKKNVSEKELAEFKFDIIDILGQDANKVMHRKFSKSYQDYFDMKSLDAAKNELNKMDTLVKGFPKIKDKKFYRVHAYRLAGDTVANSIYFITDKNKIYGIK</sequence>
<evidence type="ECO:0008006" key="3">
    <source>
        <dbReference type="Google" id="ProtNLM"/>
    </source>
</evidence>
<keyword evidence="2" id="KW-1185">Reference proteome</keyword>
<name>A0ABR9TRF3_9FLAO</name>
<organism evidence="1 2">
    <name type="scientific">Flavobacterium hungaricum</name>
    <dbReference type="NCBI Taxonomy" id="2082725"/>
    <lineage>
        <taxon>Bacteria</taxon>
        <taxon>Pseudomonadati</taxon>
        <taxon>Bacteroidota</taxon>
        <taxon>Flavobacteriia</taxon>
        <taxon>Flavobacteriales</taxon>
        <taxon>Flavobacteriaceae</taxon>
        <taxon>Flavobacterium</taxon>
    </lineage>
</organism>
<dbReference type="RefSeq" id="WP_194141062.1">
    <property type="nucleotide sequence ID" value="NZ_PRDM01000006.1"/>
</dbReference>
<proteinExistence type="predicted"/>
<protein>
    <recommendedName>
        <fullName evidence="3">Lipoprotein</fullName>
    </recommendedName>
</protein>
<dbReference type="EMBL" id="PRDM01000006">
    <property type="protein sequence ID" value="MBE8727940.1"/>
    <property type="molecule type" value="Genomic_DNA"/>
</dbReference>
<evidence type="ECO:0000313" key="1">
    <source>
        <dbReference type="EMBL" id="MBE8727940.1"/>
    </source>
</evidence>